<keyword evidence="2" id="KW-1185">Reference proteome</keyword>
<sequence length="106" mass="10871">MSAAVVSPAVPPAERGRLRIADRVLVRLAERAAGQALGRPGAVRRVAVTGPGHPVRLTLGVELPFPADLATLATAVRTAVVAELAALTGRTVGEVVVVVERLVPTV</sequence>
<evidence type="ECO:0000313" key="2">
    <source>
        <dbReference type="Proteomes" id="UP000573327"/>
    </source>
</evidence>
<evidence type="ECO:0000313" key="1">
    <source>
        <dbReference type="EMBL" id="MBB4946230.1"/>
    </source>
</evidence>
<reference evidence="1 2" key="1">
    <citation type="submission" date="2020-08" db="EMBL/GenBank/DDBJ databases">
        <title>Sequencing the genomes of 1000 actinobacteria strains.</title>
        <authorList>
            <person name="Klenk H.-P."/>
        </authorList>
    </citation>
    <scope>NUCLEOTIDE SEQUENCE [LARGE SCALE GENOMIC DNA]</scope>
    <source>
        <strain evidence="1 2">DSM 44786</strain>
    </source>
</reference>
<name>A0A7W7WH24_9ACTN</name>
<proteinExistence type="predicted"/>
<organism evidence="1 2">
    <name type="scientific">Kitasatospora gansuensis</name>
    <dbReference type="NCBI Taxonomy" id="258050"/>
    <lineage>
        <taxon>Bacteria</taxon>
        <taxon>Bacillati</taxon>
        <taxon>Actinomycetota</taxon>
        <taxon>Actinomycetes</taxon>
        <taxon>Kitasatosporales</taxon>
        <taxon>Streptomycetaceae</taxon>
        <taxon>Kitasatospora</taxon>
    </lineage>
</organism>
<dbReference type="Proteomes" id="UP000573327">
    <property type="component" value="Unassembled WGS sequence"/>
</dbReference>
<dbReference type="AlphaFoldDB" id="A0A7W7WH24"/>
<dbReference type="EMBL" id="JACHJR010000001">
    <property type="protein sequence ID" value="MBB4946230.1"/>
    <property type="molecule type" value="Genomic_DNA"/>
</dbReference>
<protein>
    <submittedName>
        <fullName evidence="1">Putative alkaline shock family protein YloU</fullName>
    </submittedName>
</protein>
<comment type="caution">
    <text evidence="1">The sequence shown here is derived from an EMBL/GenBank/DDBJ whole genome shotgun (WGS) entry which is preliminary data.</text>
</comment>
<accession>A0A7W7WH24</accession>
<gene>
    <name evidence="1" type="ORF">F4556_001765</name>
</gene>
<dbReference type="RefSeq" id="WP_184913124.1">
    <property type="nucleotide sequence ID" value="NZ_JACHJR010000001.1"/>
</dbReference>